<dbReference type="EMBL" id="CANTFK010000545">
    <property type="protein sequence ID" value="CAI5717466.1"/>
    <property type="molecule type" value="Genomic_DNA"/>
</dbReference>
<comment type="caution">
    <text evidence="1">The sequence shown here is derived from an EMBL/GenBank/DDBJ whole genome shotgun (WGS) entry which is preliminary data.</text>
</comment>
<dbReference type="AlphaFoldDB" id="A0AAV0T9E4"/>
<dbReference type="CDD" id="cd09272">
    <property type="entry name" value="RNase_HI_RT_Ty1"/>
    <property type="match status" value="1"/>
</dbReference>
<reference evidence="1" key="1">
    <citation type="submission" date="2022-12" db="EMBL/GenBank/DDBJ databases">
        <authorList>
            <person name="Webb A."/>
        </authorList>
    </citation>
    <scope>NUCLEOTIDE SEQUENCE</scope>
    <source>
        <strain evidence="1">Pf2</strain>
    </source>
</reference>
<gene>
    <name evidence="1" type="ORF">PFR002_LOCUS3459</name>
</gene>
<evidence type="ECO:0000313" key="1">
    <source>
        <dbReference type="EMBL" id="CAI5717466.1"/>
    </source>
</evidence>
<evidence type="ECO:0000313" key="2">
    <source>
        <dbReference type="Proteomes" id="UP001159659"/>
    </source>
</evidence>
<name>A0AAV0T9E4_9STRA</name>
<proteinExistence type="predicted"/>
<dbReference type="Proteomes" id="UP001159659">
    <property type="component" value="Unassembled WGS sequence"/>
</dbReference>
<protein>
    <submittedName>
        <fullName evidence="1">Uncharacterized protein</fullName>
    </submittedName>
</protein>
<accession>A0AAV0T9E4</accession>
<organism evidence="1 2">
    <name type="scientific">Peronospora farinosa</name>
    <dbReference type="NCBI Taxonomy" id="134698"/>
    <lineage>
        <taxon>Eukaryota</taxon>
        <taxon>Sar</taxon>
        <taxon>Stramenopiles</taxon>
        <taxon>Oomycota</taxon>
        <taxon>Peronosporomycetes</taxon>
        <taxon>Peronosporales</taxon>
        <taxon>Peronosporaceae</taxon>
        <taxon>Peronospora</taxon>
    </lineage>
</organism>
<sequence>MIMWTHNMCQELGVSRKRTIIYEDNQAAIKVIEANTGDYRVKSVDLKYLKIRDYVENDEFALVYCPSEDMVANILTKPLGPTQFKKLWHLLNIVPVPTTTTPQVVRDNEVGV</sequence>